<organism evidence="15 16">
    <name type="scientific">Bos indicus x Bos taurus</name>
    <name type="common">Hybrid cattle</name>
    <dbReference type="NCBI Taxonomy" id="30522"/>
    <lineage>
        <taxon>Eukaryota</taxon>
        <taxon>Metazoa</taxon>
        <taxon>Chordata</taxon>
        <taxon>Craniata</taxon>
        <taxon>Vertebrata</taxon>
        <taxon>Euteleostomi</taxon>
        <taxon>Mammalia</taxon>
        <taxon>Eutheria</taxon>
        <taxon>Laurasiatheria</taxon>
        <taxon>Artiodactyla</taxon>
        <taxon>Ruminantia</taxon>
        <taxon>Pecora</taxon>
        <taxon>Bovidae</taxon>
        <taxon>Bovinae</taxon>
        <taxon>Bos</taxon>
    </lineage>
</organism>
<accession>A0A4W2GE14</accession>
<evidence type="ECO:0000256" key="12">
    <source>
        <dbReference type="ARBA" id="ARBA00037540"/>
    </source>
</evidence>
<dbReference type="FunFam" id="1.20.58.390:FF:000042">
    <property type="entry name" value="5-hydroxytryptamine receptor 3C"/>
    <property type="match status" value="1"/>
</dbReference>
<evidence type="ECO:0000256" key="4">
    <source>
        <dbReference type="ARBA" id="ARBA00023018"/>
    </source>
</evidence>
<dbReference type="GO" id="GO:0004888">
    <property type="term" value="F:transmembrane signaling receptor activity"/>
    <property type="evidence" value="ECO:0007669"/>
    <property type="project" value="InterPro"/>
</dbReference>
<name>A0A4W2GE14_BOBOX</name>
<evidence type="ECO:0000256" key="13">
    <source>
        <dbReference type="SAM" id="Phobius"/>
    </source>
</evidence>
<dbReference type="GO" id="GO:0005216">
    <property type="term" value="F:monoatomic ion channel activity"/>
    <property type="evidence" value="ECO:0007669"/>
    <property type="project" value="InterPro"/>
</dbReference>
<keyword evidence="3" id="KW-0732">Signal</keyword>
<sequence>MVAIRRRPTLYVINLLVPSSFLVAIDALSFYLPAESENRASFKMTLLLGYNVFLLMMNDLLPSSSTSSVWPLPPLGEEKGVYFALCLSLMVLSLLETIFITYLLHLATTQPPPMPRWLHSLLLHCTSPRTCCPAVPWKGNMDLAHLPGVKEPMELVGKVPHPRETELNGCPGSARNQQEDKAQKLHLVHLWVWLSHMMDTLLFRLYLLFMATSVVTVIILWNT</sequence>
<dbReference type="SUPFAM" id="SSF90112">
    <property type="entry name" value="Neurotransmitter-gated ion-channel transmembrane pore"/>
    <property type="match status" value="1"/>
</dbReference>
<protein>
    <recommendedName>
        <fullName evidence="14">Neurotransmitter-gated ion-channel transmembrane domain-containing protein</fullName>
    </recommendedName>
</protein>
<comment type="function">
    <text evidence="12">Forms serotonin (5-hydroxytryptamine/5-HT3)-activated cation-selective channel complexes, which when activated cause fast, depolarizing responses in neurons.</text>
</comment>
<dbReference type="CDD" id="cd19063">
    <property type="entry name" value="LGIC_TM_5-HT3"/>
    <property type="match status" value="1"/>
</dbReference>
<dbReference type="InterPro" id="IPR049944">
    <property type="entry name" value="LGIC_TM_5-HT3"/>
</dbReference>
<keyword evidence="9" id="KW-0407">Ion channel</keyword>
<keyword evidence="4" id="KW-0770">Synapse</keyword>
<dbReference type="Pfam" id="PF02932">
    <property type="entry name" value="Neur_chan_memb"/>
    <property type="match status" value="1"/>
</dbReference>
<feature type="transmembrane region" description="Helical" evidence="13">
    <location>
        <begin position="201"/>
        <end position="221"/>
    </location>
</feature>
<evidence type="ECO:0000256" key="1">
    <source>
        <dbReference type="ARBA" id="ARBA00022448"/>
    </source>
</evidence>
<dbReference type="PANTHER" id="PTHR18945">
    <property type="entry name" value="NEUROTRANSMITTER GATED ION CHANNEL"/>
    <property type="match status" value="1"/>
</dbReference>
<evidence type="ECO:0000256" key="3">
    <source>
        <dbReference type="ARBA" id="ARBA00022729"/>
    </source>
</evidence>
<evidence type="ECO:0000256" key="7">
    <source>
        <dbReference type="ARBA" id="ARBA00023257"/>
    </source>
</evidence>
<keyword evidence="7" id="KW-0628">Postsynaptic cell membrane</keyword>
<keyword evidence="2" id="KW-1003">Cell membrane</keyword>
<feature type="transmembrane region" description="Helical" evidence="13">
    <location>
        <begin position="81"/>
        <end position="104"/>
    </location>
</feature>
<evidence type="ECO:0000259" key="14">
    <source>
        <dbReference type="Pfam" id="PF02932"/>
    </source>
</evidence>
<evidence type="ECO:0000256" key="5">
    <source>
        <dbReference type="ARBA" id="ARBA00023065"/>
    </source>
</evidence>
<keyword evidence="8" id="KW-1071">Ligand-gated ion channel</keyword>
<dbReference type="AlphaFoldDB" id="A0A4W2GE14"/>
<feature type="transmembrane region" description="Helical" evidence="13">
    <location>
        <begin position="12"/>
        <end position="32"/>
    </location>
</feature>
<comment type="subcellular location">
    <subcellularLocation>
        <location evidence="10">Postsynaptic cell membrane</location>
        <topology evidence="10">Multi-pass membrane protein</topology>
    </subcellularLocation>
</comment>
<evidence type="ECO:0000256" key="8">
    <source>
        <dbReference type="ARBA" id="ARBA00023286"/>
    </source>
</evidence>
<dbReference type="Proteomes" id="UP000429181">
    <property type="component" value="Chromosome 1"/>
</dbReference>
<proteinExistence type="predicted"/>
<dbReference type="Gene3D" id="1.20.58.390">
    <property type="entry name" value="Neurotransmitter-gated ion-channel transmembrane domain"/>
    <property type="match status" value="1"/>
</dbReference>
<reference evidence="15" key="2">
    <citation type="submission" date="2025-08" db="UniProtKB">
        <authorList>
            <consortium name="Ensembl"/>
        </authorList>
    </citation>
    <scope>IDENTIFICATION</scope>
</reference>
<keyword evidence="13" id="KW-0472">Membrane</keyword>
<dbReference type="GeneTree" id="ENSGT00940000156739"/>
<keyword evidence="6" id="KW-0675">Receptor</keyword>
<dbReference type="InterPro" id="IPR006201">
    <property type="entry name" value="Neur_channel"/>
</dbReference>
<comment type="catalytic activity">
    <reaction evidence="11">
        <text>Ca(2+)(in) = Ca(2+)(out)</text>
        <dbReference type="Rhea" id="RHEA:29671"/>
        <dbReference type="ChEBI" id="CHEBI:29108"/>
    </reaction>
</comment>
<evidence type="ECO:0000313" key="15">
    <source>
        <dbReference type="Ensembl" id="ENSBIXP00005016923.1"/>
    </source>
</evidence>
<evidence type="ECO:0000256" key="2">
    <source>
        <dbReference type="ARBA" id="ARBA00022475"/>
    </source>
</evidence>
<evidence type="ECO:0000256" key="9">
    <source>
        <dbReference type="ARBA" id="ARBA00023303"/>
    </source>
</evidence>
<feature type="domain" description="Neurotransmitter-gated ion-channel transmembrane" evidence="14">
    <location>
        <begin position="15"/>
        <end position="127"/>
    </location>
</feature>
<dbReference type="Ensembl" id="ENSBIXT00005028495.1">
    <property type="protein sequence ID" value="ENSBIXP00005016923.1"/>
    <property type="gene ID" value="ENSBIXG00005005742.1"/>
</dbReference>
<keyword evidence="13" id="KW-0812">Transmembrane</keyword>
<dbReference type="GO" id="GO:0045211">
    <property type="term" value="C:postsynaptic membrane"/>
    <property type="evidence" value="ECO:0007669"/>
    <property type="project" value="UniProtKB-SubCell"/>
</dbReference>
<keyword evidence="5" id="KW-0406">Ion transport</keyword>
<dbReference type="InterPro" id="IPR038050">
    <property type="entry name" value="Neuro_actylchol_rec"/>
</dbReference>
<keyword evidence="13" id="KW-1133">Transmembrane helix</keyword>
<evidence type="ECO:0000313" key="16">
    <source>
        <dbReference type="Proteomes" id="UP000429181"/>
    </source>
</evidence>
<keyword evidence="1" id="KW-0813">Transport</keyword>
<evidence type="ECO:0000256" key="10">
    <source>
        <dbReference type="ARBA" id="ARBA00034104"/>
    </source>
</evidence>
<dbReference type="InterPro" id="IPR006029">
    <property type="entry name" value="Neurotrans-gated_channel_TM"/>
</dbReference>
<reference evidence="15 16" key="1">
    <citation type="submission" date="2018-11" db="EMBL/GenBank/DDBJ databases">
        <title>Haplotype-resolved cattle genomes.</title>
        <authorList>
            <person name="Low W.Y."/>
            <person name="Tearle R."/>
            <person name="Bickhart D.M."/>
            <person name="Rosen B.D."/>
            <person name="Koren S."/>
            <person name="Rhie A."/>
            <person name="Hiendleder S."/>
            <person name="Phillippy A.M."/>
            <person name="Smith T.P.L."/>
            <person name="Williams J.L."/>
        </authorList>
    </citation>
    <scope>NUCLEOTIDE SEQUENCE [LARGE SCALE GENOMIC DNA]</scope>
</reference>
<evidence type="ECO:0000256" key="6">
    <source>
        <dbReference type="ARBA" id="ARBA00023170"/>
    </source>
</evidence>
<evidence type="ECO:0000256" key="11">
    <source>
        <dbReference type="ARBA" id="ARBA00036634"/>
    </source>
</evidence>
<dbReference type="InterPro" id="IPR036719">
    <property type="entry name" value="Neuro-gated_channel_TM_sf"/>
</dbReference>